<gene>
    <name evidence="1" type="ORF">I6G77_04425</name>
</gene>
<name>A0A7T2V6F7_9BACI</name>
<sequence length="64" mass="7201">MKAILKTIDGSEHCIEEADFILEGYNKISGALFAEGNTIDITDDEKRIKGIVNMNYVTAIKFEY</sequence>
<evidence type="ECO:0000313" key="1">
    <source>
        <dbReference type="EMBL" id="QPR78457.1"/>
    </source>
</evidence>
<dbReference type="Proteomes" id="UP000594791">
    <property type="component" value="Chromosome"/>
</dbReference>
<proteinExistence type="predicted"/>
<reference evidence="1 2" key="1">
    <citation type="submission" date="2020-12" db="EMBL/GenBank/DDBJ databases">
        <title>FDA dAtabase for Regulatory Grade micrObial Sequences (FDA-ARGOS): Supporting development and validation of Infectious Disease Dx tests.</title>
        <authorList>
            <person name="Nelson B."/>
            <person name="Plummer A."/>
            <person name="Tallon L."/>
            <person name="Sadzewicz L."/>
            <person name="Zhao X."/>
            <person name="Boylan J."/>
            <person name="Ott S."/>
            <person name="Bowen H."/>
            <person name="Vavikolanu K."/>
            <person name="Mehta A."/>
            <person name="Aluvathingal J."/>
            <person name="Nadendla S."/>
            <person name="Myers T."/>
            <person name="Yan Y."/>
            <person name="Sichtig H."/>
        </authorList>
    </citation>
    <scope>NUCLEOTIDE SEQUENCE [LARGE SCALE GENOMIC DNA]</scope>
    <source>
        <strain evidence="1 2">FDAARGOS_920</strain>
    </source>
</reference>
<dbReference type="RefSeq" id="WP_042515199.1">
    <property type="nucleotide sequence ID" value="NZ_CP065739.1"/>
</dbReference>
<evidence type="ECO:0008006" key="3">
    <source>
        <dbReference type="Google" id="ProtNLM"/>
    </source>
</evidence>
<accession>A0A7T2V6F7</accession>
<organism evidence="1 2">
    <name type="scientific">Bacillus tropicus</name>
    <dbReference type="NCBI Taxonomy" id="2026188"/>
    <lineage>
        <taxon>Bacteria</taxon>
        <taxon>Bacillati</taxon>
        <taxon>Bacillota</taxon>
        <taxon>Bacilli</taxon>
        <taxon>Bacillales</taxon>
        <taxon>Bacillaceae</taxon>
        <taxon>Bacillus</taxon>
        <taxon>Bacillus cereus group</taxon>
    </lineage>
</organism>
<evidence type="ECO:0000313" key="2">
    <source>
        <dbReference type="Proteomes" id="UP000594791"/>
    </source>
</evidence>
<protein>
    <recommendedName>
        <fullName evidence="3">Phage protein</fullName>
    </recommendedName>
</protein>
<dbReference type="EMBL" id="CP065739">
    <property type="protein sequence ID" value="QPR78457.1"/>
    <property type="molecule type" value="Genomic_DNA"/>
</dbReference>
<keyword evidence="2" id="KW-1185">Reference proteome</keyword>